<accession>A0A382C2S8</accession>
<protein>
    <submittedName>
        <fullName evidence="1">Uncharacterized protein</fullName>
    </submittedName>
</protein>
<dbReference type="EMBL" id="UINC01032535">
    <property type="protein sequence ID" value="SVB20358.1"/>
    <property type="molecule type" value="Genomic_DNA"/>
</dbReference>
<name>A0A382C2S8_9ZZZZ</name>
<reference evidence="1" key="1">
    <citation type="submission" date="2018-05" db="EMBL/GenBank/DDBJ databases">
        <authorList>
            <person name="Lanie J.A."/>
            <person name="Ng W.-L."/>
            <person name="Kazmierczak K.M."/>
            <person name="Andrzejewski T.M."/>
            <person name="Davidsen T.M."/>
            <person name="Wayne K.J."/>
            <person name="Tettelin H."/>
            <person name="Glass J.I."/>
            <person name="Rusch D."/>
            <person name="Podicherti R."/>
            <person name="Tsui H.-C.T."/>
            <person name="Winkler M.E."/>
        </authorList>
    </citation>
    <scope>NUCLEOTIDE SEQUENCE</scope>
</reference>
<dbReference type="AlphaFoldDB" id="A0A382C2S8"/>
<organism evidence="1">
    <name type="scientific">marine metagenome</name>
    <dbReference type="NCBI Taxonomy" id="408172"/>
    <lineage>
        <taxon>unclassified sequences</taxon>
        <taxon>metagenomes</taxon>
        <taxon>ecological metagenomes</taxon>
    </lineage>
</organism>
<gene>
    <name evidence="1" type="ORF">METZ01_LOCUS173212</name>
</gene>
<proteinExistence type="predicted"/>
<evidence type="ECO:0000313" key="1">
    <source>
        <dbReference type="EMBL" id="SVB20358.1"/>
    </source>
</evidence>
<sequence>MAVRNIALTDTLEQFRTNFNDMCLNDFGDIGTLDPSMSATSVVGAVNELAAQIFAAEGWKMEDSSSTVQQIGAGQTAVFKGVSNQTTAVVSVPDILTIGLTNSVTITTQLTSPIVVAGNLTLTNGSITDSSGSIDFGDDHIITTGDIQANNITAPTITTTGGTNTLGTVSVVGNTFSSTDSTVIHFDDDVQIEGGLKTNTITARTGDSVNFGGSHISTNNITTSGAIYLTGGNSNLGIYFEGATNDAFKTYIRPTDPTAERIVTLPDSTGTVALTNTTGYADGTIFTSSSTLVIYNSAGVAQKTIVGSAS</sequence>